<gene>
    <name evidence="1" type="ORF">EPL05_04575</name>
</gene>
<dbReference type="Pfam" id="PF15869">
    <property type="entry name" value="TolB_like"/>
    <property type="match status" value="1"/>
</dbReference>
<dbReference type="OrthoDB" id="1047112at2"/>
<evidence type="ECO:0000313" key="2">
    <source>
        <dbReference type="Proteomes" id="UP000286701"/>
    </source>
</evidence>
<comment type="caution">
    <text evidence="1">The sequence shown here is derived from an EMBL/GenBank/DDBJ whole genome shotgun (WGS) entry which is preliminary data.</text>
</comment>
<dbReference type="AlphaFoldDB" id="A0A3S3XCY8"/>
<dbReference type="PROSITE" id="PS51257">
    <property type="entry name" value="PROKAR_LIPOPROTEIN"/>
    <property type="match status" value="1"/>
</dbReference>
<sequence length="368" mass="41157">MKKHAFSFFLLYTAIYLSLFSCHNSNKAQVAFNARYAVLTDTLTPKSFKLNKNLRMVSTGIKNSENTSVDVIDTFLICKTLNAPKILNVYGQRSKLFLGALINRGEEPGQCLGIANILPTSQKGIVWLFDITLGKLVKINLPLTLKDTTAKVLDEIVLAGKLRGAKSVTLINDSTFAACSYYYNDYRYFVFNKTNVLFKAGELPPSPVNWPSNKINGKFAIDAIIYNASLLFNSKTRQAVAAYNKTDRLEFYKDNQLVKIARGIDLFDPTVDFKEEGENLFMPVENTETRYAYIHIAGTDQSLYALNSSGNAYKSKGNRILTFSWDGKPEAIYKLDANYSGFAVAKSMNTTTCYALRNDSGEIYVTTL</sequence>
<keyword evidence="2" id="KW-1185">Reference proteome</keyword>
<accession>A0A3S3XCY8</accession>
<proteinExistence type="predicted"/>
<dbReference type="Proteomes" id="UP000286701">
    <property type="component" value="Unassembled WGS sequence"/>
</dbReference>
<evidence type="ECO:0000313" key="1">
    <source>
        <dbReference type="EMBL" id="RWY55654.1"/>
    </source>
</evidence>
<dbReference type="RefSeq" id="WP_128532541.1">
    <property type="nucleotide sequence ID" value="NZ_SBIW01000002.1"/>
</dbReference>
<dbReference type="EMBL" id="SBIW01000002">
    <property type="protein sequence ID" value="RWY55654.1"/>
    <property type="molecule type" value="Genomic_DNA"/>
</dbReference>
<protein>
    <recommendedName>
        <fullName evidence="3">TolB-like 6-blade propeller-like</fullName>
    </recommendedName>
</protein>
<organism evidence="1 2">
    <name type="scientific">Mucilaginibacter gilvus</name>
    <dbReference type="NCBI Taxonomy" id="2305909"/>
    <lineage>
        <taxon>Bacteria</taxon>
        <taxon>Pseudomonadati</taxon>
        <taxon>Bacteroidota</taxon>
        <taxon>Sphingobacteriia</taxon>
        <taxon>Sphingobacteriales</taxon>
        <taxon>Sphingobacteriaceae</taxon>
        <taxon>Mucilaginibacter</taxon>
    </lineage>
</organism>
<reference evidence="1 2" key="1">
    <citation type="submission" date="2019-01" db="EMBL/GenBank/DDBJ databases">
        <title>Mucilaginibacter antarcticum sp. nov., isolated from antarctic soil.</title>
        <authorList>
            <person name="Yan Y.-Q."/>
            <person name="Du Z.-J."/>
        </authorList>
    </citation>
    <scope>NUCLEOTIDE SEQUENCE [LARGE SCALE GENOMIC DNA]</scope>
    <source>
        <strain evidence="1 2">F01003</strain>
    </source>
</reference>
<name>A0A3S3XCY8_9SPHI</name>
<evidence type="ECO:0008006" key="3">
    <source>
        <dbReference type="Google" id="ProtNLM"/>
    </source>
</evidence>